<protein>
    <submittedName>
        <fullName evidence="1">Uncharacterized protein</fullName>
    </submittedName>
</protein>
<dbReference type="Proteomes" id="UP000014480">
    <property type="component" value="Unassembled WGS sequence"/>
</dbReference>
<accession>A0A484FDJ9</accession>
<keyword evidence="2" id="KW-1185">Reference proteome</keyword>
<gene>
    <name evidence="1" type="ORF">Cob_v010936</name>
</gene>
<name>A0A484FDJ9_COLOR</name>
<sequence>MAMKNDFAAVDGAKILCVDKCSDLTTEGQILQLDGQRDRLIGDLLQGMADSREGTFAFAAFKDRASSSYKNQRMLYDNVSGHAKVVVDPALKVRWKDC</sequence>
<evidence type="ECO:0000313" key="1">
    <source>
        <dbReference type="EMBL" id="TDZ16163.1"/>
    </source>
</evidence>
<dbReference type="AlphaFoldDB" id="A0A484FDJ9"/>
<dbReference type="EMBL" id="AMCV02000036">
    <property type="protein sequence ID" value="TDZ16163.1"/>
    <property type="molecule type" value="Genomic_DNA"/>
</dbReference>
<comment type="caution">
    <text evidence="1">The sequence shown here is derived from an EMBL/GenBank/DDBJ whole genome shotgun (WGS) entry which is preliminary data.</text>
</comment>
<organism evidence="1 2">
    <name type="scientific">Colletotrichum orbiculare (strain 104-T / ATCC 96160 / CBS 514.97 / LARS 414 / MAFF 240422)</name>
    <name type="common">Cucumber anthracnose fungus</name>
    <name type="synonym">Colletotrichum lagenarium</name>
    <dbReference type="NCBI Taxonomy" id="1213857"/>
    <lineage>
        <taxon>Eukaryota</taxon>
        <taxon>Fungi</taxon>
        <taxon>Dikarya</taxon>
        <taxon>Ascomycota</taxon>
        <taxon>Pezizomycotina</taxon>
        <taxon>Sordariomycetes</taxon>
        <taxon>Hypocreomycetidae</taxon>
        <taxon>Glomerellales</taxon>
        <taxon>Glomerellaceae</taxon>
        <taxon>Colletotrichum</taxon>
        <taxon>Colletotrichum orbiculare species complex</taxon>
    </lineage>
</organism>
<proteinExistence type="predicted"/>
<reference evidence="2" key="1">
    <citation type="journal article" date="2013" name="New Phytol.">
        <title>Comparative genomic and transcriptomic analyses reveal the hemibiotrophic stage shift of Colletotrichum fungi.</title>
        <authorList>
            <person name="Gan P."/>
            <person name="Ikeda K."/>
            <person name="Irieda H."/>
            <person name="Narusaka M."/>
            <person name="O'Connell R.J."/>
            <person name="Narusaka Y."/>
            <person name="Takano Y."/>
            <person name="Kubo Y."/>
            <person name="Shirasu K."/>
        </authorList>
    </citation>
    <scope>NUCLEOTIDE SEQUENCE [LARGE SCALE GENOMIC DNA]</scope>
    <source>
        <strain evidence="2">104-T / ATCC 96160 / CBS 514.97 / LARS 414 / MAFF 240422</strain>
    </source>
</reference>
<evidence type="ECO:0000313" key="2">
    <source>
        <dbReference type="Proteomes" id="UP000014480"/>
    </source>
</evidence>
<reference evidence="2" key="2">
    <citation type="journal article" date="2019" name="Mol. Plant Microbe Interact.">
        <title>Genome sequence resources for four phytopathogenic fungi from the Colletotrichum orbiculare species complex.</title>
        <authorList>
            <person name="Gan P."/>
            <person name="Tsushima A."/>
            <person name="Narusaka M."/>
            <person name="Narusaka Y."/>
            <person name="Takano Y."/>
            <person name="Kubo Y."/>
            <person name="Shirasu K."/>
        </authorList>
    </citation>
    <scope>GENOME REANNOTATION</scope>
    <source>
        <strain evidence="2">104-T / ATCC 96160 / CBS 514.97 / LARS 414 / MAFF 240422</strain>
    </source>
</reference>